<dbReference type="Proteomes" id="UP000258997">
    <property type="component" value="Segment"/>
</dbReference>
<dbReference type="InterPro" id="IPR057153">
    <property type="entry name" value="DUF7831"/>
</dbReference>
<reference evidence="2 3" key="1">
    <citation type="submission" date="2018-07" db="EMBL/GenBank/DDBJ databases">
        <title>Giant CbK-like Caulobacter bacteriophages have genetically divergent genomes.</title>
        <authorList>
            <person name="Wilson K.M."/>
            <person name="Ely B."/>
        </authorList>
    </citation>
    <scope>NUCLEOTIDE SEQUENCE [LARGE SCALE GENOMIC DNA]</scope>
</reference>
<name>A0A385EBU3_9CAUD</name>
<dbReference type="Pfam" id="PF25176">
    <property type="entry name" value="DUF7831"/>
    <property type="match status" value="1"/>
</dbReference>
<gene>
    <name evidence="2" type="ORF">CcrBL10_gp128c</name>
</gene>
<sequence>MPVIYQHRIFREDLRRNPDVLYVFGDNMIRQGMGGQAGHMRGEPNAIGVATKRTPGMHATDFFGDDPIATDAQCRTIDEDFRPLFEHVKKGGIVVYPSDGIGTGLSELPTRAPATMTYIEQKIIALHRVSELHKRGELDRLERELAPHL</sequence>
<protein>
    <recommendedName>
        <fullName evidence="1">DUF7831 domain-containing protein</fullName>
    </recommendedName>
</protein>
<evidence type="ECO:0000313" key="2">
    <source>
        <dbReference type="EMBL" id="AXQ68332.1"/>
    </source>
</evidence>
<evidence type="ECO:0000313" key="3">
    <source>
        <dbReference type="Proteomes" id="UP000258997"/>
    </source>
</evidence>
<organism evidence="2 3">
    <name type="scientific">Caulobacter phage CcrBL10</name>
    <dbReference type="NCBI Taxonomy" id="2283269"/>
    <lineage>
        <taxon>Viruses</taxon>
        <taxon>Duplodnaviria</taxon>
        <taxon>Heunggongvirae</taxon>
        <taxon>Uroviricota</taxon>
        <taxon>Caudoviricetes</taxon>
        <taxon>Jeanschmidtviridae</taxon>
        <taxon>Poindextervirus</taxon>
        <taxon>Poindextervirus BL10</taxon>
    </lineage>
</organism>
<dbReference type="EMBL" id="MH588544">
    <property type="protein sequence ID" value="AXQ68332.1"/>
    <property type="molecule type" value="Genomic_DNA"/>
</dbReference>
<accession>A0A385EBU3</accession>
<keyword evidence="3" id="KW-1185">Reference proteome</keyword>
<feature type="domain" description="DUF7831" evidence="1">
    <location>
        <begin position="4"/>
        <end position="121"/>
    </location>
</feature>
<proteinExistence type="predicted"/>
<evidence type="ECO:0000259" key="1">
    <source>
        <dbReference type="Pfam" id="PF25176"/>
    </source>
</evidence>